<name>A0ABP4QUR4_9ACTN</name>
<gene>
    <name evidence="1" type="ORF">GCM10009733_020390</name>
</gene>
<evidence type="ECO:0000313" key="1">
    <source>
        <dbReference type="EMBL" id="GAA1623675.1"/>
    </source>
</evidence>
<sequence length="122" mass="13520">MPTSGTSWTIGHAARRALPRDGFSRTPGGLGHVLVRRVAFGRDNGLADQIALLRLHRLGTAVMLTDRDLLDVLLVRTAESRKVNCRCSCCGDGIGRQVRQLPRELVLRLRQADQTLLPQARR</sequence>
<proteinExistence type="predicted"/>
<accession>A0ABP4QUR4</accession>
<reference evidence="2" key="1">
    <citation type="journal article" date="2019" name="Int. J. Syst. Evol. Microbiol.">
        <title>The Global Catalogue of Microorganisms (GCM) 10K type strain sequencing project: providing services to taxonomists for standard genome sequencing and annotation.</title>
        <authorList>
            <consortium name="The Broad Institute Genomics Platform"/>
            <consortium name="The Broad Institute Genome Sequencing Center for Infectious Disease"/>
            <person name="Wu L."/>
            <person name="Ma J."/>
        </authorList>
    </citation>
    <scope>NUCLEOTIDE SEQUENCE [LARGE SCALE GENOMIC DNA]</scope>
    <source>
        <strain evidence="2">JCM 13929</strain>
    </source>
</reference>
<protein>
    <submittedName>
        <fullName evidence="1">Uncharacterized protein</fullName>
    </submittedName>
</protein>
<organism evidence="1 2">
    <name type="scientific">Nonomuraea maheshkhaliensis</name>
    <dbReference type="NCBI Taxonomy" id="419590"/>
    <lineage>
        <taxon>Bacteria</taxon>
        <taxon>Bacillati</taxon>
        <taxon>Actinomycetota</taxon>
        <taxon>Actinomycetes</taxon>
        <taxon>Streptosporangiales</taxon>
        <taxon>Streptosporangiaceae</taxon>
        <taxon>Nonomuraea</taxon>
    </lineage>
</organism>
<keyword evidence="2" id="KW-1185">Reference proteome</keyword>
<dbReference type="Proteomes" id="UP001500064">
    <property type="component" value="Unassembled WGS sequence"/>
</dbReference>
<dbReference type="EMBL" id="BAAAMU010000011">
    <property type="protein sequence ID" value="GAA1623675.1"/>
    <property type="molecule type" value="Genomic_DNA"/>
</dbReference>
<evidence type="ECO:0000313" key="2">
    <source>
        <dbReference type="Proteomes" id="UP001500064"/>
    </source>
</evidence>
<comment type="caution">
    <text evidence="1">The sequence shown here is derived from an EMBL/GenBank/DDBJ whole genome shotgun (WGS) entry which is preliminary data.</text>
</comment>